<dbReference type="AlphaFoldDB" id="A0A5S4G623"/>
<feature type="domain" description="HTH tetR-type" evidence="2">
    <location>
        <begin position="28"/>
        <end position="75"/>
    </location>
</feature>
<sequence length="238" mass="25974">MGHVVSGSGAALTAAPASARSAAAKGLIMRTAERLYASRGLAEVSIRQIGEAAGQRNKSAVQYHFTGRDELIKAILAEHAEATERHRFAMMSPLGDVAGLSLRDQTRCIVLPRIEHHVELGTPSWYGRFLAQVVVEPALREYALQAHLDTPSLRRLYDAIHSRRDRHGPGQAYDPERGARREAMIRQLVVHMTAELEAELAREQPAADIAAEAWRRLGADLVTAVCGLIAAMDADENT</sequence>
<dbReference type="Proteomes" id="UP000306628">
    <property type="component" value="Unassembled WGS sequence"/>
</dbReference>
<comment type="caution">
    <text evidence="3">The sequence shown here is derived from an EMBL/GenBank/DDBJ whole genome shotgun (WGS) entry which is preliminary data.</text>
</comment>
<accession>A0A5S4G623</accession>
<proteinExistence type="predicted"/>
<dbReference type="EMBL" id="VCKX01000146">
    <property type="protein sequence ID" value="TMR28292.1"/>
    <property type="molecule type" value="Genomic_DNA"/>
</dbReference>
<dbReference type="OrthoDB" id="2356263at2"/>
<dbReference type="Gene3D" id="1.10.357.10">
    <property type="entry name" value="Tetracycline Repressor, domain 2"/>
    <property type="match status" value="1"/>
</dbReference>
<protein>
    <submittedName>
        <fullName evidence="3">Helix-turn-helix transcriptional regulator</fullName>
    </submittedName>
</protein>
<dbReference type="Pfam" id="PF00440">
    <property type="entry name" value="TetR_N"/>
    <property type="match status" value="1"/>
</dbReference>
<evidence type="ECO:0000313" key="4">
    <source>
        <dbReference type="Proteomes" id="UP000306628"/>
    </source>
</evidence>
<reference evidence="3 4" key="1">
    <citation type="submission" date="2019-05" db="EMBL/GenBank/DDBJ databases">
        <title>Draft genome sequence of Nonomuraea zeae DSM 100528.</title>
        <authorList>
            <person name="Saricaoglu S."/>
            <person name="Isik K."/>
        </authorList>
    </citation>
    <scope>NUCLEOTIDE SEQUENCE [LARGE SCALE GENOMIC DNA]</scope>
    <source>
        <strain evidence="3 4">DSM 100528</strain>
    </source>
</reference>
<keyword evidence="4" id="KW-1185">Reference proteome</keyword>
<evidence type="ECO:0000259" key="2">
    <source>
        <dbReference type="Pfam" id="PF00440"/>
    </source>
</evidence>
<dbReference type="RefSeq" id="WP_138694359.1">
    <property type="nucleotide sequence ID" value="NZ_VCKX01000146.1"/>
</dbReference>
<name>A0A5S4G623_9ACTN</name>
<gene>
    <name evidence="3" type="ORF">ETD85_36365</name>
</gene>
<dbReference type="InterPro" id="IPR001647">
    <property type="entry name" value="HTH_TetR"/>
</dbReference>
<dbReference type="SUPFAM" id="SSF46689">
    <property type="entry name" value="Homeodomain-like"/>
    <property type="match status" value="1"/>
</dbReference>
<dbReference type="InterPro" id="IPR009057">
    <property type="entry name" value="Homeodomain-like_sf"/>
</dbReference>
<evidence type="ECO:0000256" key="1">
    <source>
        <dbReference type="ARBA" id="ARBA00023125"/>
    </source>
</evidence>
<keyword evidence="1" id="KW-0238">DNA-binding</keyword>
<dbReference type="GO" id="GO:0003677">
    <property type="term" value="F:DNA binding"/>
    <property type="evidence" value="ECO:0007669"/>
    <property type="project" value="UniProtKB-KW"/>
</dbReference>
<organism evidence="3 4">
    <name type="scientific">Nonomuraea zeae</name>
    <dbReference type="NCBI Taxonomy" id="1642303"/>
    <lineage>
        <taxon>Bacteria</taxon>
        <taxon>Bacillati</taxon>
        <taxon>Actinomycetota</taxon>
        <taxon>Actinomycetes</taxon>
        <taxon>Streptosporangiales</taxon>
        <taxon>Streptosporangiaceae</taxon>
        <taxon>Nonomuraea</taxon>
    </lineage>
</organism>
<evidence type="ECO:0000313" key="3">
    <source>
        <dbReference type="EMBL" id="TMR28292.1"/>
    </source>
</evidence>